<dbReference type="PANTHER" id="PTHR22916">
    <property type="entry name" value="GLYCOSYLTRANSFERASE"/>
    <property type="match status" value="1"/>
</dbReference>
<dbReference type="RefSeq" id="WP_142451215.1">
    <property type="nucleotide sequence ID" value="NZ_FXTA01000003.1"/>
</dbReference>
<dbReference type="OrthoDB" id="1374586at2"/>
<proteinExistence type="predicted"/>
<dbReference type="CDD" id="cd00761">
    <property type="entry name" value="Glyco_tranf_GTA_type"/>
    <property type="match status" value="1"/>
</dbReference>
<evidence type="ECO:0000259" key="2">
    <source>
        <dbReference type="Pfam" id="PF00535"/>
    </source>
</evidence>
<name>A0A521DTW4_9FLAO</name>
<dbReference type="EMBL" id="WKKG01000004">
    <property type="protein sequence ID" value="MRX68169.1"/>
    <property type="molecule type" value="Genomic_DNA"/>
</dbReference>
<keyword evidence="4" id="KW-0808">Transferase</keyword>
<dbReference type="SUPFAM" id="SSF53448">
    <property type="entry name" value="Nucleotide-diphospho-sugar transferases"/>
    <property type="match status" value="1"/>
</dbReference>
<feature type="domain" description="Glycosyltransferase 2-like" evidence="2">
    <location>
        <begin position="20"/>
        <end position="151"/>
    </location>
</feature>
<organism evidence="4 5">
    <name type="scientific">Flavobacterium resistens</name>
    <dbReference type="NCBI Taxonomy" id="443612"/>
    <lineage>
        <taxon>Bacteria</taxon>
        <taxon>Pseudomonadati</taxon>
        <taxon>Bacteroidota</taxon>
        <taxon>Flavobacteriia</taxon>
        <taxon>Flavobacteriales</taxon>
        <taxon>Flavobacteriaceae</taxon>
        <taxon>Flavobacterium</taxon>
    </lineage>
</organism>
<evidence type="ECO:0000313" key="3">
    <source>
        <dbReference type="EMBL" id="MRX68169.1"/>
    </source>
</evidence>
<evidence type="ECO:0000313" key="6">
    <source>
        <dbReference type="Proteomes" id="UP000468990"/>
    </source>
</evidence>
<dbReference type="InterPro" id="IPR029044">
    <property type="entry name" value="Nucleotide-diphossugar_trans"/>
</dbReference>
<evidence type="ECO:0000313" key="4">
    <source>
        <dbReference type="EMBL" id="SMO75075.1"/>
    </source>
</evidence>
<dbReference type="Gene3D" id="3.90.550.10">
    <property type="entry name" value="Spore Coat Polysaccharide Biosynthesis Protein SpsA, Chain A"/>
    <property type="match status" value="1"/>
</dbReference>
<evidence type="ECO:0000313" key="5">
    <source>
        <dbReference type="Proteomes" id="UP000317289"/>
    </source>
</evidence>
<protein>
    <submittedName>
        <fullName evidence="3 4">Glycosyltransferase</fullName>
    </submittedName>
</protein>
<dbReference type="GO" id="GO:0016758">
    <property type="term" value="F:hexosyltransferase activity"/>
    <property type="evidence" value="ECO:0007669"/>
    <property type="project" value="UniProtKB-ARBA"/>
</dbReference>
<reference evidence="4 5" key="1">
    <citation type="submission" date="2017-05" db="EMBL/GenBank/DDBJ databases">
        <authorList>
            <person name="Varghese N."/>
            <person name="Submissions S."/>
        </authorList>
    </citation>
    <scope>NUCLEOTIDE SEQUENCE [LARGE SCALE GENOMIC DNA]</scope>
    <source>
        <strain evidence="4 5">DSM 19382</strain>
    </source>
</reference>
<dbReference type="Proteomes" id="UP000468990">
    <property type="component" value="Unassembled WGS sequence"/>
</dbReference>
<feature type="transmembrane region" description="Helical" evidence="1">
    <location>
        <begin position="305"/>
        <end position="323"/>
    </location>
</feature>
<keyword evidence="1" id="KW-0472">Membrane</keyword>
<dbReference type="AlphaFoldDB" id="A0A521DTW4"/>
<sequence length="335" mass="39842">MTNNAVKNNINKDNDAELAIVIPAYKETYLHEALSSIVNQTHKGFTVYIGDDNSPFNIYEIVKEFEDEINIVYKRFDQNIGGKDLVAQWHRCIDMIQDEKWIWLFSDDDVMEANCVEQFYKNKLKYDDQLFHFNVKVIDSKSNDLYNVNEFPAVLHSPDLIDLKMRGKLCSYVVEYIFSRDLYETKGKFEYFDLAWGSDDATWIKFLGTKQLRTIENTFVKWRYSESNISSSNGDINFVYRKINASLSYLSWLQFFFKENGLIDKTSIYIKIKWLLEVVKISKLTVLQRINLTFYVCKELRSGILLKYFFLFFMIYSIVKINCKIQIFKIRRYFQ</sequence>
<dbReference type="PANTHER" id="PTHR22916:SF3">
    <property type="entry name" value="UDP-GLCNAC:BETAGAL BETA-1,3-N-ACETYLGLUCOSAMINYLTRANSFERASE-LIKE PROTEIN 1"/>
    <property type="match status" value="1"/>
</dbReference>
<dbReference type="Proteomes" id="UP000317289">
    <property type="component" value="Unassembled WGS sequence"/>
</dbReference>
<reference evidence="3 6" key="2">
    <citation type="submission" date="2019-11" db="EMBL/GenBank/DDBJ databases">
        <title>Flavobacterium resistens genome.</title>
        <authorList>
            <person name="Wilson V.M."/>
            <person name="Newman J.D."/>
        </authorList>
    </citation>
    <scope>NUCLEOTIDE SEQUENCE [LARGE SCALE GENOMIC DNA]</scope>
    <source>
        <strain evidence="3 6">DSM 19382</strain>
    </source>
</reference>
<keyword evidence="6" id="KW-1185">Reference proteome</keyword>
<dbReference type="EMBL" id="FXTA01000003">
    <property type="protein sequence ID" value="SMO75075.1"/>
    <property type="molecule type" value="Genomic_DNA"/>
</dbReference>
<dbReference type="Pfam" id="PF00535">
    <property type="entry name" value="Glycos_transf_2"/>
    <property type="match status" value="1"/>
</dbReference>
<accession>A0A521DTW4</accession>
<gene>
    <name evidence="3" type="ORF">GJU42_09390</name>
    <name evidence="4" type="ORF">SAMN06265349_103583</name>
</gene>
<keyword evidence="1" id="KW-1133">Transmembrane helix</keyword>
<dbReference type="InterPro" id="IPR001173">
    <property type="entry name" value="Glyco_trans_2-like"/>
</dbReference>
<evidence type="ECO:0000256" key="1">
    <source>
        <dbReference type="SAM" id="Phobius"/>
    </source>
</evidence>
<keyword evidence="1" id="KW-0812">Transmembrane</keyword>